<feature type="transmembrane region" description="Helical" evidence="6">
    <location>
        <begin position="104"/>
        <end position="121"/>
    </location>
</feature>
<evidence type="ECO:0000259" key="7">
    <source>
        <dbReference type="Pfam" id="PF02518"/>
    </source>
</evidence>
<keyword evidence="6" id="KW-0472">Membrane</keyword>
<dbReference type="SUPFAM" id="SSF55874">
    <property type="entry name" value="ATPase domain of HSP90 chaperone/DNA topoisomerase II/histidine kinase"/>
    <property type="match status" value="1"/>
</dbReference>
<gene>
    <name evidence="9" type="ORF">BGL52_06055</name>
    <name evidence="10" type="ORF">RWA16_05795</name>
</gene>
<feature type="transmembrane region" description="Helical" evidence="6">
    <location>
        <begin position="141"/>
        <end position="159"/>
    </location>
</feature>
<keyword evidence="6" id="KW-0812">Transmembrane</keyword>
<dbReference type="Pfam" id="PF07730">
    <property type="entry name" value="HisKA_3"/>
    <property type="match status" value="1"/>
</dbReference>
<dbReference type="GO" id="GO:0000155">
    <property type="term" value="F:phosphorelay sensor kinase activity"/>
    <property type="evidence" value="ECO:0007669"/>
    <property type="project" value="InterPro"/>
</dbReference>
<evidence type="ECO:0000313" key="9">
    <source>
        <dbReference type="EMBL" id="ARY91330.1"/>
    </source>
</evidence>
<evidence type="ECO:0000256" key="1">
    <source>
        <dbReference type="ARBA" id="ARBA00000085"/>
    </source>
</evidence>
<dbReference type="InterPro" id="IPR036890">
    <property type="entry name" value="HATPase_C_sf"/>
</dbReference>
<evidence type="ECO:0000256" key="3">
    <source>
        <dbReference type="ARBA" id="ARBA00022679"/>
    </source>
</evidence>
<dbReference type="EC" id="2.7.13.3" evidence="2"/>
<accession>A0AAN1C885</accession>
<evidence type="ECO:0000256" key="2">
    <source>
        <dbReference type="ARBA" id="ARBA00012438"/>
    </source>
</evidence>
<reference evidence="9 11" key="1">
    <citation type="journal article" date="2017" name="Front. Immunol.">
        <title>Complete Genome Sequence of Lactobacillus casei LC5, a Potential Probiotics for Atopic Dermatitis.</title>
        <authorList>
            <person name="Kang J."/>
            <person name="Chung W.H."/>
            <person name="Lim T.J."/>
            <person name="Whon T.W."/>
            <person name="Lim S."/>
            <person name="Nam Y.D."/>
        </authorList>
    </citation>
    <scope>NUCLEOTIDE SEQUENCE [LARGE SCALE GENOMIC DNA]</scope>
    <source>
        <strain evidence="9 11">LC5</strain>
    </source>
</reference>
<feature type="domain" description="Histidine kinase/HSP90-like ATPase" evidence="7">
    <location>
        <begin position="280"/>
        <end position="367"/>
    </location>
</feature>
<dbReference type="CDD" id="cd16917">
    <property type="entry name" value="HATPase_UhpB-NarQ-NarX-like"/>
    <property type="match status" value="1"/>
</dbReference>
<protein>
    <recommendedName>
        <fullName evidence="2">histidine kinase</fullName>
        <ecNumber evidence="2">2.7.13.3</ecNumber>
    </recommendedName>
</protein>
<dbReference type="PANTHER" id="PTHR24421">
    <property type="entry name" value="NITRATE/NITRITE SENSOR PROTEIN NARX-RELATED"/>
    <property type="match status" value="1"/>
</dbReference>
<keyword evidence="5" id="KW-0902">Two-component regulatory system</keyword>
<feature type="domain" description="Signal transduction histidine kinase subgroup 3 dimerisation and phosphoacceptor" evidence="8">
    <location>
        <begin position="179"/>
        <end position="245"/>
    </location>
</feature>
<dbReference type="InterPro" id="IPR011712">
    <property type="entry name" value="Sig_transdc_His_kin_sub3_dim/P"/>
</dbReference>
<keyword evidence="12" id="KW-1185">Reference proteome</keyword>
<feature type="transmembrane region" description="Helical" evidence="6">
    <location>
        <begin position="39"/>
        <end position="55"/>
    </location>
</feature>
<dbReference type="PANTHER" id="PTHR24421:SF63">
    <property type="entry name" value="SENSOR HISTIDINE KINASE DESK"/>
    <property type="match status" value="1"/>
</dbReference>
<evidence type="ECO:0000256" key="5">
    <source>
        <dbReference type="ARBA" id="ARBA00023012"/>
    </source>
</evidence>
<keyword evidence="6" id="KW-1133">Transmembrane helix</keyword>
<evidence type="ECO:0000313" key="12">
    <source>
        <dbReference type="Proteomes" id="UP001303564"/>
    </source>
</evidence>
<dbReference type="Gene3D" id="3.30.565.10">
    <property type="entry name" value="Histidine kinase-like ATPase, C-terminal domain"/>
    <property type="match status" value="1"/>
</dbReference>
<evidence type="ECO:0000313" key="10">
    <source>
        <dbReference type="EMBL" id="WNX28625.1"/>
    </source>
</evidence>
<dbReference type="AlphaFoldDB" id="A0AAN1C885"/>
<name>A0AAN1C885_LACCA</name>
<sequence length="373" mass="42956">MKHNLRSWLMNLEWTSYIWLVYLPYIMAQYVPTKSVTDWIWLGLGVVFLVVYILVNEIDRWLPVTIPLELAITGLFAIFAFNDYMIIYPGWQVSFILARYPRKYFHWFATAFYLIILVGLWRANLVHPGTLSISNGNLLNLVFPLVSPIFAYTASRSIIRQRQLRQTNRRLQAIVRRGERERIARDLHDTLGQSFSMMTLKAELAKKLLDKAPERVGPELDDIAQTSRHDLQLVRSIVNDLHQQSLSEMMLTQGKNLAEANVVLLTDGENDATEWPTKVQIHLSPVISEAITNVIRHAHAHQVEITFEQTPSDYIVNIQDDGRSKNNYARVGSNGMSGMRQRMEEVNGTFAIIHNRQGTLVTLTLPKEWQQLS</sequence>
<reference evidence="10 12" key="2">
    <citation type="submission" date="2023-09" db="EMBL/GenBank/DDBJ databases">
        <title>Genomic characteristic of L. casei group strains isolated from clinical sources.</title>
        <authorList>
            <person name="Jarocki P."/>
        </authorList>
    </citation>
    <scope>NUCLEOTIDE SEQUENCE [LARGE SCALE GENOMIC DNA]</scope>
    <source>
        <strain evidence="10 12">LMG 24099</strain>
    </source>
</reference>
<evidence type="ECO:0000256" key="6">
    <source>
        <dbReference type="SAM" id="Phobius"/>
    </source>
</evidence>
<keyword evidence="3" id="KW-0808">Transferase</keyword>
<dbReference type="Proteomes" id="UP001303564">
    <property type="component" value="Chromosome"/>
</dbReference>
<proteinExistence type="predicted"/>
<dbReference type="GO" id="GO:0046983">
    <property type="term" value="F:protein dimerization activity"/>
    <property type="evidence" value="ECO:0007669"/>
    <property type="project" value="InterPro"/>
</dbReference>
<feature type="transmembrane region" description="Helical" evidence="6">
    <location>
        <begin position="61"/>
        <end position="84"/>
    </location>
</feature>
<evidence type="ECO:0000256" key="4">
    <source>
        <dbReference type="ARBA" id="ARBA00022777"/>
    </source>
</evidence>
<evidence type="ECO:0000259" key="8">
    <source>
        <dbReference type="Pfam" id="PF07730"/>
    </source>
</evidence>
<dbReference type="InterPro" id="IPR003594">
    <property type="entry name" value="HATPase_dom"/>
</dbReference>
<organism evidence="9 11">
    <name type="scientific">Lacticaseibacillus casei</name>
    <name type="common">Lactobacillus casei</name>
    <dbReference type="NCBI Taxonomy" id="1582"/>
    <lineage>
        <taxon>Bacteria</taxon>
        <taxon>Bacillati</taxon>
        <taxon>Bacillota</taxon>
        <taxon>Bacilli</taxon>
        <taxon>Lactobacillales</taxon>
        <taxon>Lactobacillaceae</taxon>
        <taxon>Lacticaseibacillus</taxon>
    </lineage>
</organism>
<dbReference type="EMBL" id="CP136128">
    <property type="protein sequence ID" value="WNX28625.1"/>
    <property type="molecule type" value="Genomic_DNA"/>
</dbReference>
<evidence type="ECO:0000313" key="11">
    <source>
        <dbReference type="Proteomes" id="UP000195609"/>
    </source>
</evidence>
<keyword evidence="4 9" id="KW-0418">Kinase</keyword>
<dbReference type="Pfam" id="PF02518">
    <property type="entry name" value="HATPase_c"/>
    <property type="match status" value="1"/>
</dbReference>
<dbReference type="Gene3D" id="1.20.5.1930">
    <property type="match status" value="1"/>
</dbReference>
<dbReference type="Proteomes" id="UP000195609">
    <property type="component" value="Chromosome"/>
</dbReference>
<dbReference type="EMBL" id="CP017065">
    <property type="protein sequence ID" value="ARY91330.1"/>
    <property type="molecule type" value="Genomic_DNA"/>
</dbReference>
<dbReference type="GO" id="GO:0016020">
    <property type="term" value="C:membrane"/>
    <property type="evidence" value="ECO:0007669"/>
    <property type="project" value="InterPro"/>
</dbReference>
<comment type="catalytic activity">
    <reaction evidence="1">
        <text>ATP + protein L-histidine = ADP + protein N-phospho-L-histidine.</text>
        <dbReference type="EC" id="2.7.13.3"/>
    </reaction>
</comment>
<dbReference type="InterPro" id="IPR050482">
    <property type="entry name" value="Sensor_HK_TwoCompSys"/>
</dbReference>
<feature type="transmembrane region" description="Helical" evidence="6">
    <location>
        <begin position="14"/>
        <end position="32"/>
    </location>
</feature>